<dbReference type="PANTHER" id="PTHR33434">
    <property type="entry name" value="DEGV DOMAIN-CONTAINING PROTEIN DR_1986-RELATED"/>
    <property type="match status" value="1"/>
</dbReference>
<dbReference type="SUPFAM" id="SSF82549">
    <property type="entry name" value="DAK1/DegV-like"/>
    <property type="match status" value="1"/>
</dbReference>
<organism evidence="2 3">
    <name type="scientific">Apilactobacillus apisilvae</name>
    <dbReference type="NCBI Taxonomy" id="2923364"/>
    <lineage>
        <taxon>Bacteria</taxon>
        <taxon>Bacillati</taxon>
        <taxon>Bacillota</taxon>
        <taxon>Bacilli</taxon>
        <taxon>Lactobacillales</taxon>
        <taxon>Lactobacillaceae</taxon>
        <taxon>Apilactobacillus</taxon>
    </lineage>
</organism>
<keyword evidence="3" id="KW-1185">Reference proteome</keyword>
<sequence>MIKIVTDSTALIPQDVCNELGINVIPLNVSIGDKSYKDDIDINGQKLIKQIDDNPKGDFPITSQPSIGDFVELYNSLTKDGDTVISIHMTDLLSGTVHSAEQAAEIADGTVKVINTHYIDQSLGFIVKTAAKMANTGEYNVNQIIDAVNEMIKNTNLYIGASTLENLVRGGRISKAKGIISKLMNLHVIFEVLPKDMDLQIKGRGKKTFNKWFENYCENIKDEDFSFIGISYTGDDTFPSKIKQRLGEMFPNAELSMLYTSAIVATHTGKNAFAVMTCKSGSFIN</sequence>
<dbReference type="NCBIfam" id="TIGR00762">
    <property type="entry name" value="DegV"/>
    <property type="match status" value="1"/>
</dbReference>
<keyword evidence="1" id="KW-0446">Lipid-binding</keyword>
<reference evidence="2 3" key="1">
    <citation type="journal article" date="2022" name="Int. J. Syst. Evol. Microbiol.">
        <title>Apilactobacillus apisilvae sp. nov., Nicolia spurrieriana gen. nov. sp. nov., Bombilactobacillus folatiphilus sp. nov. and Bombilactobacillus thymidiniphilus sp. nov., four new lactic acid bacterial isolates from stingless bees Tetragonula carbonaria and Austroplebeia australis.</title>
        <authorList>
            <person name="Oliphant S.A."/>
            <person name="Watson-Haigh N.S."/>
            <person name="Sumby K.M."/>
            <person name="Gardner J."/>
            <person name="Groom S."/>
            <person name="Jiranek V."/>
        </authorList>
    </citation>
    <scope>NUCLEOTIDE SEQUENCE [LARGE SCALE GENOMIC DNA]</scope>
    <source>
        <strain evidence="2 3">SG5_A10</strain>
    </source>
</reference>
<protein>
    <submittedName>
        <fullName evidence="2">DegV family protein</fullName>
    </submittedName>
</protein>
<dbReference type="Gene3D" id="3.40.50.10170">
    <property type="match status" value="1"/>
</dbReference>
<evidence type="ECO:0000313" key="2">
    <source>
        <dbReference type="EMBL" id="UQS84420.1"/>
    </source>
</evidence>
<proteinExistence type="predicted"/>
<evidence type="ECO:0000256" key="1">
    <source>
        <dbReference type="ARBA" id="ARBA00023121"/>
    </source>
</evidence>
<dbReference type="PROSITE" id="PS51482">
    <property type="entry name" value="DEGV"/>
    <property type="match status" value="1"/>
</dbReference>
<dbReference type="InterPro" id="IPR050270">
    <property type="entry name" value="DegV_domain_contain"/>
</dbReference>
<accession>A0ABY4PFR0</accession>
<dbReference type="PANTHER" id="PTHR33434:SF8">
    <property type="entry name" value="DEGV DOMAIN-CONTAINING PROTEIN SPR1019"/>
    <property type="match status" value="1"/>
</dbReference>
<dbReference type="Pfam" id="PF02645">
    <property type="entry name" value="DegV"/>
    <property type="match status" value="1"/>
</dbReference>
<name>A0ABY4PFR0_9LACO</name>
<dbReference type="Gene3D" id="3.30.1180.10">
    <property type="match status" value="1"/>
</dbReference>
<dbReference type="Proteomes" id="UP000831859">
    <property type="component" value="Chromosome"/>
</dbReference>
<gene>
    <name evidence="2" type="ORF">MOO46_03970</name>
</gene>
<dbReference type="InterPro" id="IPR003797">
    <property type="entry name" value="DegV"/>
</dbReference>
<evidence type="ECO:0000313" key="3">
    <source>
        <dbReference type="Proteomes" id="UP000831859"/>
    </source>
</evidence>
<dbReference type="InterPro" id="IPR043168">
    <property type="entry name" value="DegV_C"/>
</dbReference>
<dbReference type="RefSeq" id="WP_249510406.1">
    <property type="nucleotide sequence ID" value="NZ_CP093362.1"/>
</dbReference>
<dbReference type="EMBL" id="CP093362">
    <property type="protein sequence ID" value="UQS84420.1"/>
    <property type="molecule type" value="Genomic_DNA"/>
</dbReference>